<sequence>MPIGTYNHPLLGEVTFRARQPIWVRGDHITFIDGFDPATEVTEVTIPQLRNIPGSNRGKLGFHRKAHAQIQMVFADIERLDLMRFVRTCAGSFNARLRKPTSGALSKLPSNHSFGLAIDLNADDGSLGDSVAPVAPVFEALGFKWGKDFNDPMHFEVDEFIEDPESVSAHLAAIMR</sequence>
<name>A0A154I9T2_RHILE</name>
<reference evidence="2" key="1">
    <citation type="submission" date="2016-03" db="EMBL/GenBank/DDBJ databases">
        <title>Microsymbionts genomes from the relict species Vavilovia formosa.</title>
        <authorList>
            <person name="Chirak E."/>
            <person name="Kimeklis A."/>
            <person name="Kopat V."/>
            <person name="Andronov E."/>
        </authorList>
    </citation>
    <scope>NUCLEOTIDE SEQUENCE [LARGE SCALE GENOMIC DNA]</scope>
    <source>
        <strain evidence="2">Vaf12</strain>
    </source>
</reference>
<comment type="caution">
    <text evidence="2">The sequence shown here is derived from an EMBL/GenBank/DDBJ whole genome shotgun (WGS) entry which is preliminary data.</text>
</comment>
<organism evidence="2">
    <name type="scientific">Rhizobium leguminosarum</name>
    <dbReference type="NCBI Taxonomy" id="384"/>
    <lineage>
        <taxon>Bacteria</taxon>
        <taxon>Pseudomonadati</taxon>
        <taxon>Pseudomonadota</taxon>
        <taxon>Alphaproteobacteria</taxon>
        <taxon>Hyphomicrobiales</taxon>
        <taxon>Rhizobiaceae</taxon>
        <taxon>Rhizobium/Agrobacterium group</taxon>
        <taxon>Rhizobium</taxon>
    </lineage>
</organism>
<dbReference type="Gene3D" id="3.30.1380.10">
    <property type="match status" value="1"/>
</dbReference>
<proteinExistence type="predicted"/>
<dbReference type="RefSeq" id="WP_062944612.1">
    <property type="nucleotide sequence ID" value="NZ_CP171844.1"/>
</dbReference>
<dbReference type="GO" id="GO:0008233">
    <property type="term" value="F:peptidase activity"/>
    <property type="evidence" value="ECO:0007669"/>
    <property type="project" value="InterPro"/>
</dbReference>
<dbReference type="InterPro" id="IPR009045">
    <property type="entry name" value="Zn_M74/Hedgehog-like"/>
</dbReference>
<protein>
    <recommendedName>
        <fullName evidence="1">Peptidase M15C domain-containing protein</fullName>
    </recommendedName>
</protein>
<feature type="domain" description="Peptidase M15C" evidence="1">
    <location>
        <begin position="109"/>
        <end position="157"/>
    </location>
</feature>
<dbReference type="InterPro" id="IPR039561">
    <property type="entry name" value="Peptidase_M15C"/>
</dbReference>
<dbReference type="SUPFAM" id="SSF55166">
    <property type="entry name" value="Hedgehog/DD-peptidase"/>
    <property type="match status" value="1"/>
</dbReference>
<dbReference type="EMBL" id="LVYU01000134">
    <property type="protein sequence ID" value="KZA97328.1"/>
    <property type="molecule type" value="Genomic_DNA"/>
</dbReference>
<dbReference type="Pfam" id="PF13539">
    <property type="entry name" value="Peptidase_M15_4"/>
    <property type="match status" value="1"/>
</dbReference>
<evidence type="ECO:0000313" key="2">
    <source>
        <dbReference type="EMBL" id="KZA97328.1"/>
    </source>
</evidence>
<gene>
    <name evidence="2" type="ORF">A4A59_03935</name>
</gene>
<accession>A0A154I9T2</accession>
<dbReference type="AlphaFoldDB" id="A0A154I9T2"/>
<evidence type="ECO:0000259" key="1">
    <source>
        <dbReference type="Pfam" id="PF13539"/>
    </source>
</evidence>